<dbReference type="AlphaFoldDB" id="A0A1I7TRM2"/>
<dbReference type="Pfam" id="PF03761">
    <property type="entry name" value="DUF316"/>
    <property type="match status" value="2"/>
</dbReference>
<feature type="chain" id="PRO_5009307880" evidence="1">
    <location>
        <begin position="22"/>
        <end position="284"/>
    </location>
</feature>
<dbReference type="eggNOG" id="KOG3627">
    <property type="taxonomic scope" value="Eukaryota"/>
</dbReference>
<dbReference type="InterPro" id="IPR043504">
    <property type="entry name" value="Peptidase_S1_PA_chymotrypsin"/>
</dbReference>
<dbReference type="Gene3D" id="2.40.10.10">
    <property type="entry name" value="Trypsin-like serine proteases"/>
    <property type="match status" value="1"/>
</dbReference>
<keyword evidence="2" id="KW-1185">Reference proteome</keyword>
<dbReference type="PROSITE" id="PS51257">
    <property type="entry name" value="PROKAR_LIPOPROTEIN"/>
    <property type="match status" value="1"/>
</dbReference>
<name>A0A1I7TRM2_9PELO</name>
<dbReference type="SUPFAM" id="SSF50494">
    <property type="entry name" value="Trypsin-like serine proteases"/>
    <property type="match status" value="1"/>
</dbReference>
<evidence type="ECO:0000313" key="2">
    <source>
        <dbReference type="Proteomes" id="UP000095282"/>
    </source>
</evidence>
<dbReference type="InterPro" id="IPR009003">
    <property type="entry name" value="Peptidase_S1_PA"/>
</dbReference>
<keyword evidence="1" id="KW-0732">Signal</keyword>
<dbReference type="PANTHER" id="PTHR22596:SF3">
    <property type="entry name" value="PEPTIDASE S1 DOMAIN-CONTAINING PROTEIN"/>
    <property type="match status" value="1"/>
</dbReference>
<evidence type="ECO:0000313" key="3">
    <source>
        <dbReference type="WBParaSite" id="Csp11.Scaffold629.g11083.t1"/>
    </source>
</evidence>
<dbReference type="STRING" id="1561998.A0A1I7TRM2"/>
<organism evidence="2 3">
    <name type="scientific">Caenorhabditis tropicalis</name>
    <dbReference type="NCBI Taxonomy" id="1561998"/>
    <lineage>
        <taxon>Eukaryota</taxon>
        <taxon>Metazoa</taxon>
        <taxon>Ecdysozoa</taxon>
        <taxon>Nematoda</taxon>
        <taxon>Chromadorea</taxon>
        <taxon>Rhabditida</taxon>
        <taxon>Rhabditina</taxon>
        <taxon>Rhabditomorpha</taxon>
        <taxon>Rhabditoidea</taxon>
        <taxon>Rhabditidae</taxon>
        <taxon>Peloderinae</taxon>
        <taxon>Caenorhabditis</taxon>
    </lineage>
</organism>
<reference evidence="3" key="1">
    <citation type="submission" date="2016-11" db="UniProtKB">
        <authorList>
            <consortium name="WormBaseParasite"/>
        </authorList>
    </citation>
    <scope>IDENTIFICATION</scope>
</reference>
<dbReference type="InterPro" id="IPR005514">
    <property type="entry name" value="DUF316"/>
</dbReference>
<sequence>MKFLVIFCSFLLFGACTKITAEENDFVQKTCGLNVTKQDPITERKNYTFFVAVYFRTHFMHRGEPTPYTYTMPGVIISPKHIAIQKYCESNHRQLLKFDFDFILIDKKFDAARKFVDPFSKITILFGCSNANHVKMMILTLKKPLQLNKDVGLACLSNSTKNWLGIYDQLVFGADVSGFMTYKDYFPVACAGDTPLVCGRAAFFEDGICNKDTGGCSFAEVNKRMTLLGIFVSGTIDCAFSSAGITRSVFLNVARYTEEICNATGVCINLDSTKLVTTTSGSKE</sequence>
<feature type="signal peptide" evidence="1">
    <location>
        <begin position="1"/>
        <end position="21"/>
    </location>
</feature>
<protein>
    <submittedName>
        <fullName evidence="3">Peptidase S1 domain-containing protein</fullName>
    </submittedName>
</protein>
<dbReference type="PANTHER" id="PTHR22596">
    <property type="entry name" value="TRYPSIN-LIKE PROTEASE PROTEIN 6"/>
    <property type="match status" value="1"/>
</dbReference>
<proteinExistence type="predicted"/>
<evidence type="ECO:0000256" key="1">
    <source>
        <dbReference type="SAM" id="SignalP"/>
    </source>
</evidence>
<accession>A0A1I7TRM2</accession>
<dbReference type="Proteomes" id="UP000095282">
    <property type="component" value="Unplaced"/>
</dbReference>
<dbReference type="WBParaSite" id="Csp11.Scaffold629.g11083.t1">
    <property type="protein sequence ID" value="Csp11.Scaffold629.g11083.t1"/>
    <property type="gene ID" value="Csp11.Scaffold629.g11083"/>
</dbReference>